<organism evidence="1 2">
    <name type="scientific">Salix suchowensis</name>
    <dbReference type="NCBI Taxonomy" id="1278906"/>
    <lineage>
        <taxon>Eukaryota</taxon>
        <taxon>Viridiplantae</taxon>
        <taxon>Streptophyta</taxon>
        <taxon>Embryophyta</taxon>
        <taxon>Tracheophyta</taxon>
        <taxon>Spermatophyta</taxon>
        <taxon>Magnoliopsida</taxon>
        <taxon>eudicotyledons</taxon>
        <taxon>Gunneridae</taxon>
        <taxon>Pentapetalae</taxon>
        <taxon>rosids</taxon>
        <taxon>fabids</taxon>
        <taxon>Malpighiales</taxon>
        <taxon>Salicaceae</taxon>
        <taxon>Saliceae</taxon>
        <taxon>Salix</taxon>
    </lineage>
</organism>
<dbReference type="EMBL" id="JAPFFI010000009">
    <property type="protein sequence ID" value="KAJ6382136.1"/>
    <property type="molecule type" value="Genomic_DNA"/>
</dbReference>
<comment type="caution">
    <text evidence="1">The sequence shown here is derived from an EMBL/GenBank/DDBJ whole genome shotgun (WGS) entry which is preliminary data.</text>
</comment>
<dbReference type="Proteomes" id="UP001141253">
    <property type="component" value="Chromosome 6"/>
</dbReference>
<protein>
    <submittedName>
        <fullName evidence="1">Uncharacterized protein</fullName>
    </submittedName>
</protein>
<sequence length="59" mass="6250">MLVGGREKLQNKIKSITNTTQTQLDCSSFLSVSNLLYNLLNRVAFSVKGGDGGVGGCLC</sequence>
<evidence type="ECO:0000313" key="1">
    <source>
        <dbReference type="EMBL" id="KAJ6382136.1"/>
    </source>
</evidence>
<proteinExistence type="predicted"/>
<reference evidence="1" key="1">
    <citation type="submission" date="2022-10" db="EMBL/GenBank/DDBJ databases">
        <authorList>
            <person name="Hyden B.L."/>
            <person name="Feng K."/>
            <person name="Yates T."/>
            <person name="Jawdy S."/>
            <person name="Smart L.B."/>
            <person name="Muchero W."/>
        </authorList>
    </citation>
    <scope>NUCLEOTIDE SEQUENCE</scope>
    <source>
        <tissue evidence="1">Shoot tip</tissue>
    </source>
</reference>
<feature type="non-terminal residue" evidence="1">
    <location>
        <position position="59"/>
    </location>
</feature>
<gene>
    <name evidence="1" type="ORF">OIU77_030734</name>
</gene>
<accession>A0ABQ9BFL9</accession>
<keyword evidence="2" id="KW-1185">Reference proteome</keyword>
<evidence type="ECO:0000313" key="2">
    <source>
        <dbReference type="Proteomes" id="UP001141253"/>
    </source>
</evidence>
<reference evidence="1" key="2">
    <citation type="journal article" date="2023" name="Int. J. Mol. Sci.">
        <title>De Novo Assembly and Annotation of 11 Diverse Shrub Willow (Salix) Genomes Reveals Novel Gene Organization in Sex-Linked Regions.</title>
        <authorList>
            <person name="Hyden B."/>
            <person name="Feng K."/>
            <person name="Yates T.B."/>
            <person name="Jawdy S."/>
            <person name="Cereghino C."/>
            <person name="Smart L.B."/>
            <person name="Muchero W."/>
        </authorList>
    </citation>
    <scope>NUCLEOTIDE SEQUENCE</scope>
    <source>
        <tissue evidence="1">Shoot tip</tissue>
    </source>
</reference>
<name>A0ABQ9BFL9_9ROSI</name>